<keyword evidence="8" id="KW-0902">Two-component regulatory system</keyword>
<dbReference type="InterPro" id="IPR050482">
    <property type="entry name" value="Sensor_HK_TwoCompSys"/>
</dbReference>
<feature type="transmembrane region" description="Helical" evidence="10">
    <location>
        <begin position="30"/>
        <end position="51"/>
    </location>
</feature>
<sequence length="364" mass="38664">MTRAVDLALVLLVAALGLWREVTMPAPSRLVAASVAFYVAVHLLSAVALWWRRTNPVGSSLVIAFLALLTPTYASMASAYSVAAHAPRHRWLVVTHPVTWAIGAGVWAMPNVGDGFTGPALIVIAGLAGLYVGARRRLVQALVERAERAERERELLAEQARADERTRLAGEMHDVVTHRLNLMVLHAGALRVAAKDDGVRKAAEELRTAGCQALAELRDLVGVLRSGRAARIPDVLPDRLSRLVADSAATGLEVTLTEHGDADTISPAVRRTMYRVVQESLTNVHKHAPGAHTEITIHCGPSSVRAVIRNTRPSAVPDLALPGSGSGLLGLRGRVEMVGGTLTAGPTDDGGFEVDAVLPAFVPT</sequence>
<dbReference type="InterPro" id="IPR003594">
    <property type="entry name" value="HATPase_dom"/>
</dbReference>
<dbReference type="CDD" id="cd16917">
    <property type="entry name" value="HATPase_UhpB-NarQ-NarX-like"/>
    <property type="match status" value="1"/>
</dbReference>
<feature type="transmembrane region" description="Helical" evidence="10">
    <location>
        <begin position="116"/>
        <end position="134"/>
    </location>
</feature>
<evidence type="ECO:0000259" key="12">
    <source>
        <dbReference type="Pfam" id="PF07730"/>
    </source>
</evidence>
<dbReference type="InterPro" id="IPR011712">
    <property type="entry name" value="Sig_transdc_His_kin_sub3_dim/P"/>
</dbReference>
<dbReference type="Pfam" id="PF02518">
    <property type="entry name" value="HATPase_c"/>
    <property type="match status" value="1"/>
</dbReference>
<accession>A0ABQ3MTQ0</accession>
<comment type="caution">
    <text evidence="13">The sequence shown here is derived from an EMBL/GenBank/DDBJ whole genome shotgun (WGS) entry which is preliminary data.</text>
</comment>
<keyword evidence="6" id="KW-0418">Kinase</keyword>
<dbReference type="SUPFAM" id="SSF55874">
    <property type="entry name" value="ATPase domain of HSP90 chaperone/DNA topoisomerase II/histidine kinase"/>
    <property type="match status" value="1"/>
</dbReference>
<protein>
    <recommendedName>
        <fullName evidence="2">histidine kinase</fullName>
        <ecNumber evidence="2">2.7.13.3</ecNumber>
    </recommendedName>
</protein>
<keyword evidence="14" id="KW-1185">Reference proteome</keyword>
<evidence type="ECO:0000313" key="13">
    <source>
        <dbReference type="EMBL" id="GHH47915.1"/>
    </source>
</evidence>
<gene>
    <name evidence="13" type="ORF">GCM10017774_52940</name>
</gene>
<dbReference type="Proteomes" id="UP000605568">
    <property type="component" value="Unassembled WGS sequence"/>
</dbReference>
<keyword evidence="3" id="KW-0597">Phosphoprotein</keyword>
<keyword evidence="10" id="KW-1133">Transmembrane helix</keyword>
<feature type="domain" description="Histidine kinase/HSP90-like ATPase" evidence="11">
    <location>
        <begin position="270"/>
        <end position="359"/>
    </location>
</feature>
<proteinExistence type="predicted"/>
<keyword evidence="10" id="KW-0812">Transmembrane</keyword>
<dbReference type="InterPro" id="IPR036890">
    <property type="entry name" value="HATPase_C_sf"/>
</dbReference>
<dbReference type="Gene3D" id="1.20.5.1930">
    <property type="match status" value="1"/>
</dbReference>
<dbReference type="EMBL" id="BNAR01000008">
    <property type="protein sequence ID" value="GHH47915.1"/>
    <property type="molecule type" value="Genomic_DNA"/>
</dbReference>
<evidence type="ECO:0000256" key="7">
    <source>
        <dbReference type="ARBA" id="ARBA00022840"/>
    </source>
</evidence>
<comment type="catalytic activity">
    <reaction evidence="1">
        <text>ATP + protein L-histidine = ADP + protein N-phospho-L-histidine.</text>
        <dbReference type="EC" id="2.7.13.3"/>
    </reaction>
</comment>
<feature type="domain" description="Signal transduction histidine kinase subgroup 3 dimerisation and phosphoacceptor" evidence="12">
    <location>
        <begin position="164"/>
        <end position="227"/>
    </location>
</feature>
<evidence type="ECO:0000256" key="1">
    <source>
        <dbReference type="ARBA" id="ARBA00000085"/>
    </source>
</evidence>
<dbReference type="RefSeq" id="WP_229905070.1">
    <property type="nucleotide sequence ID" value="NZ_BNAR01000008.1"/>
</dbReference>
<keyword evidence="5" id="KW-0547">Nucleotide-binding</keyword>
<evidence type="ECO:0000256" key="3">
    <source>
        <dbReference type="ARBA" id="ARBA00022553"/>
    </source>
</evidence>
<evidence type="ECO:0000256" key="2">
    <source>
        <dbReference type="ARBA" id="ARBA00012438"/>
    </source>
</evidence>
<name>A0ABQ3MTQ0_9PSEU</name>
<reference evidence="14" key="1">
    <citation type="journal article" date="2019" name="Int. J. Syst. Evol. Microbiol.">
        <title>The Global Catalogue of Microorganisms (GCM) 10K type strain sequencing project: providing services to taxonomists for standard genome sequencing and annotation.</title>
        <authorList>
            <consortium name="The Broad Institute Genomics Platform"/>
            <consortium name="The Broad Institute Genome Sequencing Center for Infectious Disease"/>
            <person name="Wu L."/>
            <person name="Ma J."/>
        </authorList>
    </citation>
    <scope>NUCLEOTIDE SEQUENCE [LARGE SCALE GENOMIC DNA]</scope>
    <source>
        <strain evidence="14">CGMCC 4.7367</strain>
    </source>
</reference>
<keyword evidence="9" id="KW-0175">Coiled coil</keyword>
<keyword evidence="7" id="KW-0067">ATP-binding</keyword>
<dbReference type="PANTHER" id="PTHR24421">
    <property type="entry name" value="NITRATE/NITRITE SENSOR PROTEIN NARX-RELATED"/>
    <property type="match status" value="1"/>
</dbReference>
<feature type="coiled-coil region" evidence="9">
    <location>
        <begin position="139"/>
        <end position="166"/>
    </location>
</feature>
<evidence type="ECO:0000256" key="8">
    <source>
        <dbReference type="ARBA" id="ARBA00023012"/>
    </source>
</evidence>
<keyword evidence="4" id="KW-0808">Transferase</keyword>
<dbReference type="PANTHER" id="PTHR24421:SF10">
    <property type="entry name" value="NITRATE_NITRITE SENSOR PROTEIN NARQ"/>
    <property type="match status" value="1"/>
</dbReference>
<evidence type="ECO:0000256" key="6">
    <source>
        <dbReference type="ARBA" id="ARBA00022777"/>
    </source>
</evidence>
<dbReference type="Pfam" id="PF07730">
    <property type="entry name" value="HisKA_3"/>
    <property type="match status" value="1"/>
</dbReference>
<evidence type="ECO:0000313" key="14">
    <source>
        <dbReference type="Proteomes" id="UP000605568"/>
    </source>
</evidence>
<organism evidence="13 14">
    <name type="scientific">Lentzea cavernae</name>
    <dbReference type="NCBI Taxonomy" id="2020703"/>
    <lineage>
        <taxon>Bacteria</taxon>
        <taxon>Bacillati</taxon>
        <taxon>Actinomycetota</taxon>
        <taxon>Actinomycetes</taxon>
        <taxon>Pseudonocardiales</taxon>
        <taxon>Pseudonocardiaceae</taxon>
        <taxon>Lentzea</taxon>
    </lineage>
</organism>
<dbReference type="EC" id="2.7.13.3" evidence="2"/>
<evidence type="ECO:0000256" key="9">
    <source>
        <dbReference type="SAM" id="Coils"/>
    </source>
</evidence>
<feature type="transmembrane region" description="Helical" evidence="10">
    <location>
        <begin position="63"/>
        <end position="83"/>
    </location>
</feature>
<evidence type="ECO:0000259" key="11">
    <source>
        <dbReference type="Pfam" id="PF02518"/>
    </source>
</evidence>
<dbReference type="Gene3D" id="3.30.565.10">
    <property type="entry name" value="Histidine kinase-like ATPase, C-terminal domain"/>
    <property type="match status" value="1"/>
</dbReference>
<keyword evidence="10" id="KW-0472">Membrane</keyword>
<evidence type="ECO:0000256" key="5">
    <source>
        <dbReference type="ARBA" id="ARBA00022741"/>
    </source>
</evidence>
<evidence type="ECO:0000256" key="10">
    <source>
        <dbReference type="SAM" id="Phobius"/>
    </source>
</evidence>
<evidence type="ECO:0000256" key="4">
    <source>
        <dbReference type="ARBA" id="ARBA00022679"/>
    </source>
</evidence>